<dbReference type="InterPro" id="IPR032675">
    <property type="entry name" value="LRR_dom_sf"/>
</dbReference>
<dbReference type="InterPro" id="IPR000719">
    <property type="entry name" value="Prot_kinase_dom"/>
</dbReference>
<dbReference type="PROSITE" id="PS00107">
    <property type="entry name" value="PROTEIN_KINASE_ATP"/>
    <property type="match status" value="1"/>
</dbReference>
<evidence type="ECO:0000256" key="10">
    <source>
        <dbReference type="ARBA" id="ARBA00023136"/>
    </source>
</evidence>
<sequence>MGLSDNLLYCELPLAWGENYKLTALYIFRNRITGRILLEFRKLINLRLLDLSSNLLTGEIPMQLSSMAFLYNLSLGDNMLIGMIPSTIGELRNLERLDLSKNRLSGPIPEEIGDCSKLISLKLSENNLNGSIPGQVGSLIHLQELLDLSHNALVGEIPSHLDKLTNLLVLNLSHNQLSGSIPSSFQYMLSLTVVDVSYNELEGPLPNNKAFYQAPAESFFHNKGLCGQAQGLIPCNSSSTNAYDGKENHRILYYILFPVMGMMLLLCALVKVALFCPTKEKTIVETLGERNEDLFSIWNFDGRTVHDDIIIATEDFDDKSCIGGGGYGRVYKAKLRTGQVVAVKKLTMWMVMKRLMRDLSGVK</sequence>
<evidence type="ECO:0000256" key="2">
    <source>
        <dbReference type="ARBA" id="ARBA00022553"/>
    </source>
</evidence>
<evidence type="ECO:0000256" key="5">
    <source>
        <dbReference type="ARBA" id="ARBA00022729"/>
    </source>
</evidence>
<dbReference type="InterPro" id="IPR003591">
    <property type="entry name" value="Leu-rich_rpt_typical-subtyp"/>
</dbReference>
<evidence type="ECO:0000256" key="11">
    <source>
        <dbReference type="ARBA" id="ARBA00023170"/>
    </source>
</evidence>
<keyword evidence="2" id="KW-0597">Phosphoprotein</keyword>
<evidence type="ECO:0000256" key="1">
    <source>
        <dbReference type="ARBA" id="ARBA00004162"/>
    </source>
</evidence>
<evidence type="ECO:0000256" key="8">
    <source>
        <dbReference type="ARBA" id="ARBA00022840"/>
    </source>
</evidence>
<dbReference type="PRINTS" id="PR00019">
    <property type="entry name" value="LEURICHRPT"/>
</dbReference>
<keyword evidence="4 13" id="KW-0812">Transmembrane</keyword>
<keyword evidence="10 13" id="KW-0472">Membrane</keyword>
<feature type="domain" description="Protein kinase" evidence="14">
    <location>
        <begin position="316"/>
        <end position="363"/>
    </location>
</feature>
<feature type="binding site" evidence="12">
    <location>
        <position position="353"/>
    </location>
    <ligand>
        <name>ATP</name>
        <dbReference type="ChEBI" id="CHEBI:30616"/>
    </ligand>
</feature>
<keyword evidence="3" id="KW-0433">Leucine-rich repeat</keyword>
<dbReference type="InterPro" id="IPR011009">
    <property type="entry name" value="Kinase-like_dom_sf"/>
</dbReference>
<dbReference type="PANTHER" id="PTHR48053">
    <property type="entry name" value="LEUCINE RICH REPEAT FAMILY PROTEIN, EXPRESSED"/>
    <property type="match status" value="1"/>
</dbReference>
<comment type="subcellular location">
    <subcellularLocation>
        <location evidence="1">Cell membrane</location>
        <topology evidence="1">Single-pass membrane protein</topology>
    </subcellularLocation>
</comment>
<reference evidence="15" key="1">
    <citation type="journal article" date="2023" name="Nat. Commun.">
        <title>Diploid and tetraploid genomes of Acorus and the evolution of monocots.</title>
        <authorList>
            <person name="Ma L."/>
            <person name="Liu K.W."/>
            <person name="Li Z."/>
            <person name="Hsiao Y.Y."/>
            <person name="Qi Y."/>
            <person name="Fu T."/>
            <person name="Tang G.D."/>
            <person name="Zhang D."/>
            <person name="Sun W.H."/>
            <person name="Liu D.K."/>
            <person name="Li Y."/>
            <person name="Chen G.Z."/>
            <person name="Liu X.D."/>
            <person name="Liao X.Y."/>
            <person name="Jiang Y.T."/>
            <person name="Yu X."/>
            <person name="Hao Y."/>
            <person name="Huang J."/>
            <person name="Zhao X.W."/>
            <person name="Ke S."/>
            <person name="Chen Y.Y."/>
            <person name="Wu W.L."/>
            <person name="Hsu J.L."/>
            <person name="Lin Y.F."/>
            <person name="Huang M.D."/>
            <person name="Li C.Y."/>
            <person name="Huang L."/>
            <person name="Wang Z.W."/>
            <person name="Zhao X."/>
            <person name="Zhong W.Y."/>
            <person name="Peng D.H."/>
            <person name="Ahmad S."/>
            <person name="Lan S."/>
            <person name="Zhang J.S."/>
            <person name="Tsai W.C."/>
            <person name="Van de Peer Y."/>
            <person name="Liu Z.J."/>
        </authorList>
    </citation>
    <scope>NUCLEOTIDE SEQUENCE</scope>
    <source>
        <strain evidence="15">CP</strain>
    </source>
</reference>
<dbReference type="GO" id="GO:0005886">
    <property type="term" value="C:plasma membrane"/>
    <property type="evidence" value="ECO:0007669"/>
    <property type="project" value="UniProtKB-SubCell"/>
</dbReference>
<dbReference type="InterPro" id="IPR017441">
    <property type="entry name" value="Protein_kinase_ATP_BS"/>
</dbReference>
<organism evidence="15 16">
    <name type="scientific">Acorus calamus</name>
    <name type="common">Sweet flag</name>
    <dbReference type="NCBI Taxonomy" id="4465"/>
    <lineage>
        <taxon>Eukaryota</taxon>
        <taxon>Viridiplantae</taxon>
        <taxon>Streptophyta</taxon>
        <taxon>Embryophyta</taxon>
        <taxon>Tracheophyta</taxon>
        <taxon>Spermatophyta</taxon>
        <taxon>Magnoliopsida</taxon>
        <taxon>Liliopsida</taxon>
        <taxon>Acoraceae</taxon>
        <taxon>Acorus</taxon>
    </lineage>
</organism>
<keyword evidence="8 12" id="KW-0067">ATP-binding</keyword>
<protein>
    <submittedName>
        <fullName evidence="15">Leucine-rich repeat receptor-like protein kinase</fullName>
    </submittedName>
</protein>
<dbReference type="EMBL" id="JAUJYO010000018">
    <property type="protein sequence ID" value="KAK1291072.1"/>
    <property type="molecule type" value="Genomic_DNA"/>
</dbReference>
<comment type="caution">
    <text evidence="15">The sequence shown here is derived from an EMBL/GenBank/DDBJ whole genome shotgun (WGS) entry which is preliminary data.</text>
</comment>
<evidence type="ECO:0000256" key="9">
    <source>
        <dbReference type="ARBA" id="ARBA00022989"/>
    </source>
</evidence>
<dbReference type="Pfam" id="PF00560">
    <property type="entry name" value="LRR_1"/>
    <property type="match status" value="1"/>
</dbReference>
<gene>
    <name evidence="15" type="ORF">QJS10_CPB18g02036</name>
</gene>
<dbReference type="PANTHER" id="PTHR48053:SF22">
    <property type="entry name" value="MDIS1-INTERACTING RECEPTOR LIKE KINASE 2-LIKE"/>
    <property type="match status" value="1"/>
</dbReference>
<dbReference type="SUPFAM" id="SSF56112">
    <property type="entry name" value="Protein kinase-like (PK-like)"/>
    <property type="match status" value="1"/>
</dbReference>
<keyword evidence="11 15" id="KW-0675">Receptor</keyword>
<dbReference type="Proteomes" id="UP001180020">
    <property type="component" value="Unassembled WGS sequence"/>
</dbReference>
<dbReference type="FunFam" id="3.80.10.10:FF:000221">
    <property type="entry name" value="Leucine-rich repeat receptor-like protein kinase PXL1"/>
    <property type="match status" value="1"/>
</dbReference>
<name>A0AAV9CQD8_ACOCL</name>
<dbReference type="GO" id="GO:0005524">
    <property type="term" value="F:ATP binding"/>
    <property type="evidence" value="ECO:0007669"/>
    <property type="project" value="UniProtKB-UniRule"/>
</dbReference>
<evidence type="ECO:0000256" key="7">
    <source>
        <dbReference type="ARBA" id="ARBA00022741"/>
    </source>
</evidence>
<dbReference type="PROSITE" id="PS50011">
    <property type="entry name" value="PROTEIN_KINASE_DOM"/>
    <property type="match status" value="1"/>
</dbReference>
<reference evidence="15" key="2">
    <citation type="submission" date="2023-06" db="EMBL/GenBank/DDBJ databases">
        <authorList>
            <person name="Ma L."/>
            <person name="Liu K.-W."/>
            <person name="Li Z."/>
            <person name="Hsiao Y.-Y."/>
            <person name="Qi Y."/>
            <person name="Fu T."/>
            <person name="Tang G."/>
            <person name="Zhang D."/>
            <person name="Sun W.-H."/>
            <person name="Liu D.-K."/>
            <person name="Li Y."/>
            <person name="Chen G.-Z."/>
            <person name="Liu X.-D."/>
            <person name="Liao X.-Y."/>
            <person name="Jiang Y.-T."/>
            <person name="Yu X."/>
            <person name="Hao Y."/>
            <person name="Huang J."/>
            <person name="Zhao X.-W."/>
            <person name="Ke S."/>
            <person name="Chen Y.-Y."/>
            <person name="Wu W.-L."/>
            <person name="Hsu J.-L."/>
            <person name="Lin Y.-F."/>
            <person name="Huang M.-D."/>
            <person name="Li C.-Y."/>
            <person name="Huang L."/>
            <person name="Wang Z.-W."/>
            <person name="Zhao X."/>
            <person name="Zhong W.-Y."/>
            <person name="Peng D.-H."/>
            <person name="Ahmad S."/>
            <person name="Lan S."/>
            <person name="Zhang J.-S."/>
            <person name="Tsai W.-C."/>
            <person name="Van De Peer Y."/>
            <person name="Liu Z.-J."/>
        </authorList>
    </citation>
    <scope>NUCLEOTIDE SEQUENCE</scope>
    <source>
        <strain evidence="15">CP</strain>
        <tissue evidence="15">Leaves</tissue>
    </source>
</reference>
<accession>A0AAV9CQD8</accession>
<keyword evidence="16" id="KW-1185">Reference proteome</keyword>
<evidence type="ECO:0000256" key="3">
    <source>
        <dbReference type="ARBA" id="ARBA00022614"/>
    </source>
</evidence>
<dbReference type="Pfam" id="PF13855">
    <property type="entry name" value="LRR_8"/>
    <property type="match status" value="2"/>
</dbReference>
<dbReference type="FunFam" id="3.80.10.10:FF:000722">
    <property type="entry name" value="Leucine-rich repeat receptor-like protein kinase"/>
    <property type="match status" value="1"/>
</dbReference>
<dbReference type="GO" id="GO:0004674">
    <property type="term" value="F:protein serine/threonine kinase activity"/>
    <property type="evidence" value="ECO:0007669"/>
    <property type="project" value="UniProtKB-EC"/>
</dbReference>
<proteinExistence type="predicted"/>
<dbReference type="InterPro" id="IPR051716">
    <property type="entry name" value="Plant_RL_S/T_kinase"/>
</dbReference>
<keyword evidence="15" id="KW-0808">Transferase</keyword>
<keyword evidence="6" id="KW-0677">Repeat</keyword>
<evidence type="ECO:0000256" key="4">
    <source>
        <dbReference type="ARBA" id="ARBA00022692"/>
    </source>
</evidence>
<evidence type="ECO:0000256" key="12">
    <source>
        <dbReference type="PROSITE-ProRule" id="PRU10141"/>
    </source>
</evidence>
<evidence type="ECO:0000256" key="13">
    <source>
        <dbReference type="SAM" id="Phobius"/>
    </source>
</evidence>
<dbReference type="SMART" id="SM00369">
    <property type="entry name" value="LRR_TYP"/>
    <property type="match status" value="3"/>
</dbReference>
<evidence type="ECO:0000259" key="14">
    <source>
        <dbReference type="PROSITE" id="PS50011"/>
    </source>
</evidence>
<keyword evidence="5" id="KW-0732">Signal</keyword>
<dbReference type="Gene3D" id="3.80.10.10">
    <property type="entry name" value="Ribonuclease Inhibitor"/>
    <property type="match status" value="1"/>
</dbReference>
<evidence type="ECO:0000313" key="16">
    <source>
        <dbReference type="Proteomes" id="UP001180020"/>
    </source>
</evidence>
<feature type="transmembrane region" description="Helical" evidence="13">
    <location>
        <begin position="251"/>
        <end position="274"/>
    </location>
</feature>
<dbReference type="Gene3D" id="3.30.200.20">
    <property type="entry name" value="Phosphorylase Kinase, domain 1"/>
    <property type="match status" value="1"/>
</dbReference>
<keyword evidence="7 12" id="KW-0547">Nucleotide-binding</keyword>
<dbReference type="InterPro" id="IPR001611">
    <property type="entry name" value="Leu-rich_rpt"/>
</dbReference>
<evidence type="ECO:0000313" key="15">
    <source>
        <dbReference type="EMBL" id="KAK1291072.1"/>
    </source>
</evidence>
<dbReference type="SUPFAM" id="SSF52058">
    <property type="entry name" value="L domain-like"/>
    <property type="match status" value="1"/>
</dbReference>
<evidence type="ECO:0000256" key="6">
    <source>
        <dbReference type="ARBA" id="ARBA00022737"/>
    </source>
</evidence>
<keyword evidence="9 13" id="KW-1133">Transmembrane helix</keyword>
<keyword evidence="15" id="KW-0418">Kinase</keyword>
<dbReference type="PROSITE" id="PS51450">
    <property type="entry name" value="LRR"/>
    <property type="match status" value="1"/>
</dbReference>
<dbReference type="AlphaFoldDB" id="A0AAV9CQD8"/>